<keyword evidence="3" id="KW-1185">Reference proteome</keyword>
<proteinExistence type="predicted"/>
<feature type="region of interest" description="Disordered" evidence="1">
    <location>
        <begin position="20"/>
        <end position="76"/>
    </location>
</feature>
<dbReference type="Pfam" id="PF09954">
    <property type="entry name" value="DUF2188"/>
    <property type="match status" value="1"/>
</dbReference>
<dbReference type="EMBL" id="SDPP02000002">
    <property type="protein sequence ID" value="KAA1378568.1"/>
    <property type="molecule type" value="Genomic_DNA"/>
</dbReference>
<accession>A0A641AMR4</accession>
<name>A0A641AMR4_9ACTN</name>
<evidence type="ECO:0000256" key="1">
    <source>
        <dbReference type="SAM" id="MobiDB-lite"/>
    </source>
</evidence>
<feature type="compositionally biased region" description="Basic and acidic residues" evidence="1">
    <location>
        <begin position="43"/>
        <end position="67"/>
    </location>
</feature>
<reference evidence="2" key="1">
    <citation type="submission" date="2019-09" db="EMBL/GenBank/DDBJ databases">
        <authorList>
            <person name="Li J."/>
        </authorList>
    </citation>
    <scope>NUCLEOTIDE SEQUENCE [LARGE SCALE GENOMIC DNA]</scope>
    <source>
        <strain evidence="2">NRBC 14897</strain>
    </source>
</reference>
<organism evidence="2 3">
    <name type="scientific">Aeromicrobium fastidiosum</name>
    <dbReference type="NCBI Taxonomy" id="52699"/>
    <lineage>
        <taxon>Bacteria</taxon>
        <taxon>Bacillati</taxon>
        <taxon>Actinomycetota</taxon>
        <taxon>Actinomycetes</taxon>
        <taxon>Propionibacteriales</taxon>
        <taxon>Nocardioidaceae</taxon>
        <taxon>Aeromicrobium</taxon>
    </lineage>
</organism>
<sequence>MAKNKGVHITRRDDGRWNVIRDNAERASSVHDTQADATTAGRETARRESTELYVHGRDGQIRDRDSYGNDPYPPRG</sequence>
<gene>
    <name evidence="2" type="ORF">ESP62_009500</name>
</gene>
<dbReference type="InterPro" id="IPR018691">
    <property type="entry name" value="DUF2188"/>
</dbReference>
<evidence type="ECO:0000313" key="3">
    <source>
        <dbReference type="Proteomes" id="UP001515100"/>
    </source>
</evidence>
<evidence type="ECO:0000313" key="2">
    <source>
        <dbReference type="EMBL" id="KAA1378568.1"/>
    </source>
</evidence>
<dbReference type="Proteomes" id="UP001515100">
    <property type="component" value="Unassembled WGS sequence"/>
</dbReference>
<dbReference type="AlphaFoldDB" id="A0A641AMR4"/>
<dbReference type="RefSeq" id="WP_129182404.1">
    <property type="nucleotide sequence ID" value="NZ_JAGIOG010000001.1"/>
</dbReference>
<protein>
    <submittedName>
        <fullName evidence="2">DUF2188 domain-containing protein</fullName>
    </submittedName>
</protein>
<comment type="caution">
    <text evidence="2">The sequence shown here is derived from an EMBL/GenBank/DDBJ whole genome shotgun (WGS) entry which is preliminary data.</text>
</comment>
<dbReference type="OrthoDB" id="5194813at2"/>